<dbReference type="GO" id="GO:0033785">
    <property type="term" value="F:heptose 7-phosphate kinase activity"/>
    <property type="evidence" value="ECO:0007669"/>
    <property type="project" value="TreeGrafter"/>
</dbReference>
<dbReference type="PANTHER" id="PTHR46969">
    <property type="entry name" value="BIFUNCTIONAL PROTEIN HLDE"/>
    <property type="match status" value="1"/>
</dbReference>
<dbReference type="SUPFAM" id="SSF53613">
    <property type="entry name" value="Ribokinase-like"/>
    <property type="match status" value="1"/>
</dbReference>
<keyword evidence="3 11" id="KW-0548">Nucleotidyltransferase</keyword>
<dbReference type="GO" id="GO:0016773">
    <property type="term" value="F:phosphotransferase activity, alcohol group as acceptor"/>
    <property type="evidence" value="ECO:0007669"/>
    <property type="project" value="InterPro"/>
</dbReference>
<protein>
    <recommendedName>
        <fullName evidence="1">D-glycero-beta-D-manno-heptose 1-phosphate adenylyltransferase</fullName>
        <ecNumber evidence="1">2.7.7.70</ecNumber>
    </recommendedName>
</protein>
<dbReference type="InterPro" id="IPR011914">
    <property type="entry name" value="RfaE_dom_II"/>
</dbReference>
<keyword evidence="2 11" id="KW-0808">Transferase</keyword>
<comment type="catalytic activity">
    <reaction evidence="8">
        <text>D-glycero-beta-D-manno-heptose 1-phosphate + ATP + H(+) = ADP-D-glycero-beta-D-manno-heptose + diphosphate</text>
        <dbReference type="Rhea" id="RHEA:27465"/>
        <dbReference type="ChEBI" id="CHEBI:15378"/>
        <dbReference type="ChEBI" id="CHEBI:30616"/>
        <dbReference type="ChEBI" id="CHEBI:33019"/>
        <dbReference type="ChEBI" id="CHEBI:59967"/>
        <dbReference type="ChEBI" id="CHEBI:61593"/>
        <dbReference type="EC" id="2.7.7.70"/>
    </reaction>
</comment>
<dbReference type="PANTHER" id="PTHR46969:SF1">
    <property type="entry name" value="BIFUNCTIONAL PROTEIN HLDE"/>
    <property type="match status" value="1"/>
</dbReference>
<dbReference type="NCBIfam" id="TIGR00125">
    <property type="entry name" value="cyt_tran_rel"/>
    <property type="match status" value="1"/>
</dbReference>
<dbReference type="Proteomes" id="UP000307000">
    <property type="component" value="Chromosome"/>
</dbReference>
<dbReference type="AlphaFoldDB" id="A0A5B7WWH3"/>
<keyword evidence="5" id="KW-0067">ATP-binding</keyword>
<evidence type="ECO:0000313" key="12">
    <source>
        <dbReference type="Proteomes" id="UP000307000"/>
    </source>
</evidence>
<dbReference type="GO" id="GO:0005524">
    <property type="term" value="F:ATP binding"/>
    <property type="evidence" value="ECO:0007669"/>
    <property type="project" value="UniProtKB-KW"/>
</dbReference>
<keyword evidence="12" id="KW-1185">Reference proteome</keyword>
<dbReference type="InterPro" id="IPR011611">
    <property type="entry name" value="PfkB_dom"/>
</dbReference>
<evidence type="ECO:0000256" key="2">
    <source>
        <dbReference type="ARBA" id="ARBA00022679"/>
    </source>
</evidence>
<dbReference type="Pfam" id="PF00294">
    <property type="entry name" value="PfkB"/>
    <property type="match status" value="1"/>
</dbReference>
<evidence type="ECO:0000313" key="11">
    <source>
        <dbReference type="EMBL" id="QCY48252.1"/>
    </source>
</evidence>
<dbReference type="NCBIfam" id="TIGR02199">
    <property type="entry name" value="rfaE_dom_II"/>
    <property type="match status" value="1"/>
</dbReference>
<dbReference type="Pfam" id="PF01467">
    <property type="entry name" value="CTP_transf_like"/>
    <property type="match status" value="1"/>
</dbReference>
<name>A0A5B7WWH3_9MICC</name>
<dbReference type="GO" id="GO:0005829">
    <property type="term" value="C:cytosol"/>
    <property type="evidence" value="ECO:0007669"/>
    <property type="project" value="TreeGrafter"/>
</dbReference>
<dbReference type="SUPFAM" id="SSF52374">
    <property type="entry name" value="Nucleotidylyl transferase"/>
    <property type="match status" value="1"/>
</dbReference>
<evidence type="ECO:0000259" key="9">
    <source>
        <dbReference type="Pfam" id="PF00294"/>
    </source>
</evidence>
<keyword evidence="6" id="KW-0511">Multifunctional enzyme</keyword>
<dbReference type="EC" id="2.7.7.70" evidence="1"/>
<dbReference type="RefSeq" id="WP_138926871.1">
    <property type="nucleotide sequence ID" value="NZ_CP034412.1"/>
</dbReference>
<reference evidence="11 12" key="1">
    <citation type="submission" date="2018-12" db="EMBL/GenBank/DDBJ databases">
        <title>Complete Genome Sequence of Glutamicibacter creatinolyticus strain LGCM259,isolated from an abscess of a 12-year-old mare in Italy.</title>
        <authorList>
            <person name="Santos R.G."/>
            <person name="Silva A.L."/>
            <person name="Seyffert N."/>
            <person name="Castro T.L.P."/>
            <person name="Attili A.R."/>
            <person name="Rifici C."/>
            <person name="Mazzullo G."/>
            <person name="Brenig B."/>
            <person name="Venanzi F."/>
            <person name="Azevedo V."/>
        </authorList>
    </citation>
    <scope>NUCLEOTIDE SEQUENCE [LARGE SCALE GENOMIC DNA]</scope>
    <source>
        <strain evidence="11 12">LGCM 259</strain>
    </source>
</reference>
<dbReference type="KEGG" id="gcr:GcLGCM259_2545"/>
<evidence type="ECO:0000256" key="5">
    <source>
        <dbReference type="ARBA" id="ARBA00022840"/>
    </source>
</evidence>
<dbReference type="Gene3D" id="3.40.50.620">
    <property type="entry name" value="HUPs"/>
    <property type="match status" value="1"/>
</dbReference>
<keyword evidence="4" id="KW-0547">Nucleotide-binding</keyword>
<accession>A0A5B7WWH3</accession>
<evidence type="ECO:0000256" key="8">
    <source>
        <dbReference type="ARBA" id="ARBA00047428"/>
    </source>
</evidence>
<evidence type="ECO:0000256" key="7">
    <source>
        <dbReference type="ARBA" id="ARBA00023277"/>
    </source>
</evidence>
<evidence type="ECO:0000256" key="6">
    <source>
        <dbReference type="ARBA" id="ARBA00023268"/>
    </source>
</evidence>
<feature type="domain" description="Cytidyltransferase-like" evidence="10">
    <location>
        <begin position="365"/>
        <end position="465"/>
    </location>
</feature>
<dbReference type="InterPro" id="IPR029056">
    <property type="entry name" value="Ribokinase-like"/>
</dbReference>
<dbReference type="InterPro" id="IPR014729">
    <property type="entry name" value="Rossmann-like_a/b/a_fold"/>
</dbReference>
<organism evidence="11 12">
    <name type="scientific">Glutamicibacter creatinolyticus</name>
    <dbReference type="NCBI Taxonomy" id="162496"/>
    <lineage>
        <taxon>Bacteria</taxon>
        <taxon>Bacillati</taxon>
        <taxon>Actinomycetota</taxon>
        <taxon>Actinomycetes</taxon>
        <taxon>Micrococcales</taxon>
        <taxon>Micrococcaceae</taxon>
        <taxon>Glutamicibacter</taxon>
    </lineage>
</organism>
<sequence>MKSPLDQLHALTEQVPQLLAEAAPVVAVVGDVMLDGWWHGDIERFCREAPAPVVEVRERSYAPGGAANTAMNAARLGGAVRMLGLVGRDRAGIRLRQLLEQEGIDTSALVEHEQAATTTKDRIIGGDQILFRLDEQSRTVPAEALQAVADRVAAAVKGADVVVVCDYDSGMLRGQVHDALVAELADRDPDQLVIIDAHDPRPWAALVPDLATPNAQEALGLLGWEGQRPQDRVALLRERHTELLAQTGSRAVVVTLDQEGTIYFTASGREHRTWARPVTEKQASGAGDTFVAALSLGCAAGLPRNIALELAQAAATVVVHRPGTSVCSTADLRAHLGGASRVHFNTGDLAQAIARHREDGQSVVLTNGCFDVLHRGHTSYLEQAKELGDVLVVALNSDESVRRLKGEGRPVNPVADRAAVIEALSCVDYVTVFDSDTPVPLIQSLQPEIYAKGGDYTEQMLAESASVREYGGQVRILDYVSDHSTTGLLRRMSQQGAAGNGAAAQVAEQSPEAGG</sequence>
<feature type="domain" description="Carbohydrate kinase PfkB" evidence="9">
    <location>
        <begin position="27"/>
        <end position="328"/>
    </location>
</feature>
<dbReference type="InterPro" id="IPR004821">
    <property type="entry name" value="Cyt_trans-like"/>
</dbReference>
<evidence type="ECO:0000259" key="10">
    <source>
        <dbReference type="Pfam" id="PF01467"/>
    </source>
</evidence>
<proteinExistence type="predicted"/>
<evidence type="ECO:0000256" key="4">
    <source>
        <dbReference type="ARBA" id="ARBA00022741"/>
    </source>
</evidence>
<evidence type="ECO:0000256" key="1">
    <source>
        <dbReference type="ARBA" id="ARBA00012519"/>
    </source>
</evidence>
<keyword evidence="7" id="KW-0119">Carbohydrate metabolism</keyword>
<gene>
    <name evidence="11" type="ORF">GcLGCM259_2545</name>
</gene>
<evidence type="ECO:0000256" key="3">
    <source>
        <dbReference type="ARBA" id="ARBA00022695"/>
    </source>
</evidence>
<dbReference type="Gene3D" id="3.40.1190.20">
    <property type="match status" value="1"/>
</dbReference>
<dbReference type="EMBL" id="CP034412">
    <property type="protein sequence ID" value="QCY48252.1"/>
    <property type="molecule type" value="Genomic_DNA"/>
</dbReference>
<dbReference type="GO" id="GO:0033786">
    <property type="term" value="F:heptose-1-phosphate adenylyltransferase activity"/>
    <property type="evidence" value="ECO:0007669"/>
    <property type="project" value="TreeGrafter"/>
</dbReference>